<protein>
    <submittedName>
        <fullName evidence="2">Uncharacterized protein</fullName>
    </submittedName>
</protein>
<feature type="region of interest" description="Disordered" evidence="1">
    <location>
        <begin position="14"/>
        <end position="43"/>
    </location>
</feature>
<evidence type="ECO:0000256" key="1">
    <source>
        <dbReference type="SAM" id="MobiDB-lite"/>
    </source>
</evidence>
<comment type="caution">
    <text evidence="2">The sequence shown here is derived from an EMBL/GenBank/DDBJ whole genome shotgun (WGS) entry which is preliminary data.</text>
</comment>
<dbReference type="eggNOG" id="ENOG50339GY">
    <property type="taxonomic scope" value="Bacteria"/>
</dbReference>
<accession>M7CSS3</accession>
<dbReference type="EMBL" id="APAT01000017">
    <property type="protein sequence ID" value="EMP55195.1"/>
    <property type="molecule type" value="Genomic_DNA"/>
</dbReference>
<proteinExistence type="predicted"/>
<sequence length="647" mass="67845">MALAVSSVIALTGCGGGSSSSDSDSDTTSSQTISGTASAPAGTVAQLQSTNPLEIAMSFLISPAQAEITGLQPIKGADVELIRVDDDGNQIGDVLATTTTSISGDYELTLPTGVSLAGNLIVRITGQNDRIMRAQVVEQDVDISPVSEYVLQSFIDNGTDLDTLDPEKVVKLSGKVEEFDLTAGANLDEMFEKLNEVAGDYVATQVALIETDAGDATTISGNYRSSALSFNLHDSDNAGYGTYALDYYSEFFSFDGAADGSVEVTFSGGESAYSGLGGPGLANATVYYETDIYQDEEDTFSAAFNAANVLVVEGEFEEEFEAGDDEGFRYPAATYPLQKVKGENLFFVQAQDGAVRYALVDTDGDSETDALDPSEKRGDEAFRSIEAFVELPASASISDISGAYGRVYLASYVNDGGPIEVTTEATTLNFDGQGTVAFTATTSDRVSTTGYTNLDEPASTSGSLPYSVDSDGTVTVDGSKGFVNSGFNFIAFGGAFQENLNSAEFDTTYIVKLPDAAPAVTDKTYRLMFLGVTPSASELAISTTRFASTLTMTSETEATINATTDEVILPGFGSNLTFNKGEASMDQASVNIAANGYTTMTVAGVGETTTLEGFFNEDGSLGVFRTTYAEENGDPTELGVAVLIELP</sequence>
<dbReference type="PATRIC" id="fig|1288826.3.peg.2426"/>
<evidence type="ECO:0000313" key="3">
    <source>
        <dbReference type="Proteomes" id="UP000011960"/>
    </source>
</evidence>
<evidence type="ECO:0000313" key="2">
    <source>
        <dbReference type="EMBL" id="EMP55195.1"/>
    </source>
</evidence>
<feature type="compositionally biased region" description="Low complexity" evidence="1">
    <location>
        <begin position="19"/>
        <end position="36"/>
    </location>
</feature>
<name>M7CSS3_9GAMM</name>
<dbReference type="STRING" id="1288826.MSNKSG1_12267"/>
<reference evidence="2 3" key="1">
    <citation type="journal article" date="2013" name="Genome Announc.">
        <title>Genome Sequence of Hydrothermal Arsenic-Respiring Bacterium Marinobacter santoriniensis NKSG1T.</title>
        <authorList>
            <person name="Handley K.M."/>
            <person name="Upton M."/>
            <person name="Beatson S.A."/>
            <person name="Hery M."/>
            <person name="Lloyd J.R."/>
        </authorList>
    </citation>
    <scope>NUCLEOTIDE SEQUENCE [LARGE SCALE GENOMIC DNA]</scope>
    <source>
        <strain evidence="2 3">NKSG1</strain>
    </source>
</reference>
<dbReference type="Proteomes" id="UP000011960">
    <property type="component" value="Unassembled WGS sequence"/>
</dbReference>
<gene>
    <name evidence="2" type="ORF">MSNKSG1_12267</name>
</gene>
<organism evidence="2 3">
    <name type="scientific">Marinobacter santoriniensis NKSG1</name>
    <dbReference type="NCBI Taxonomy" id="1288826"/>
    <lineage>
        <taxon>Bacteria</taxon>
        <taxon>Pseudomonadati</taxon>
        <taxon>Pseudomonadota</taxon>
        <taxon>Gammaproteobacteria</taxon>
        <taxon>Pseudomonadales</taxon>
        <taxon>Marinobacteraceae</taxon>
        <taxon>Marinobacter</taxon>
    </lineage>
</organism>
<dbReference type="AlphaFoldDB" id="M7CSS3"/>
<keyword evidence="3" id="KW-1185">Reference proteome</keyword>